<dbReference type="InterPro" id="IPR003428">
    <property type="entry name" value="MAM33"/>
</dbReference>
<feature type="compositionally biased region" description="Acidic residues" evidence="1">
    <location>
        <begin position="138"/>
        <end position="150"/>
    </location>
</feature>
<gene>
    <name evidence="2" type="ORF">T459_08996</name>
</gene>
<dbReference type="EMBL" id="AYRZ02000003">
    <property type="protein sequence ID" value="PHT86890.1"/>
    <property type="molecule type" value="Genomic_DNA"/>
</dbReference>
<dbReference type="Gene3D" id="3.10.280.10">
    <property type="entry name" value="Mitochondrial glycoprotein"/>
    <property type="match status" value="1"/>
</dbReference>
<evidence type="ECO:0000256" key="1">
    <source>
        <dbReference type="SAM" id="MobiDB-lite"/>
    </source>
</evidence>
<reference evidence="2 3" key="1">
    <citation type="journal article" date="2014" name="Nat. Genet.">
        <title>Genome sequence of the hot pepper provides insights into the evolution of pungency in Capsicum species.</title>
        <authorList>
            <person name="Kim S."/>
            <person name="Park M."/>
            <person name="Yeom S.I."/>
            <person name="Kim Y.M."/>
            <person name="Lee J.M."/>
            <person name="Lee H.A."/>
            <person name="Seo E."/>
            <person name="Choi J."/>
            <person name="Cheong K."/>
            <person name="Kim K.T."/>
            <person name="Jung K."/>
            <person name="Lee G.W."/>
            <person name="Oh S.K."/>
            <person name="Bae C."/>
            <person name="Kim S.B."/>
            <person name="Lee H.Y."/>
            <person name="Kim S.Y."/>
            <person name="Kim M.S."/>
            <person name="Kang B.C."/>
            <person name="Jo Y.D."/>
            <person name="Yang H.B."/>
            <person name="Jeong H.J."/>
            <person name="Kang W.H."/>
            <person name="Kwon J.K."/>
            <person name="Shin C."/>
            <person name="Lim J.Y."/>
            <person name="Park J.H."/>
            <person name="Huh J.H."/>
            <person name="Kim J.S."/>
            <person name="Kim B.D."/>
            <person name="Cohen O."/>
            <person name="Paran I."/>
            <person name="Suh M.C."/>
            <person name="Lee S.B."/>
            <person name="Kim Y.K."/>
            <person name="Shin Y."/>
            <person name="Noh S.J."/>
            <person name="Park J."/>
            <person name="Seo Y.S."/>
            <person name="Kwon S.Y."/>
            <person name="Kim H.A."/>
            <person name="Park J.M."/>
            <person name="Kim H.J."/>
            <person name="Choi S.B."/>
            <person name="Bosland P.W."/>
            <person name="Reeves G."/>
            <person name="Jo S.H."/>
            <person name="Lee B.W."/>
            <person name="Cho H.T."/>
            <person name="Choi H.S."/>
            <person name="Lee M.S."/>
            <person name="Yu Y."/>
            <person name="Do Choi Y."/>
            <person name="Park B.S."/>
            <person name="van Deynze A."/>
            <person name="Ashrafi H."/>
            <person name="Hill T."/>
            <person name="Kim W.T."/>
            <person name="Pai H.S."/>
            <person name="Ahn H.K."/>
            <person name="Yeam I."/>
            <person name="Giovannoni J.J."/>
            <person name="Rose J.K."/>
            <person name="Sorensen I."/>
            <person name="Lee S.J."/>
            <person name="Kim R.W."/>
            <person name="Choi I.Y."/>
            <person name="Choi B.S."/>
            <person name="Lim J.S."/>
            <person name="Lee Y.H."/>
            <person name="Choi D."/>
        </authorList>
    </citation>
    <scope>NUCLEOTIDE SEQUENCE [LARGE SCALE GENOMIC DNA]</scope>
    <source>
        <strain evidence="3">cv. CM334</strain>
    </source>
</reference>
<evidence type="ECO:0000313" key="3">
    <source>
        <dbReference type="Proteomes" id="UP000222542"/>
    </source>
</evidence>
<proteinExistence type="predicted"/>
<dbReference type="OMA" id="AEDHIAY"/>
<dbReference type="STRING" id="4072.A0A2G2ZY29"/>
<dbReference type="InterPro" id="IPR036561">
    <property type="entry name" value="MAM33_sf"/>
</dbReference>
<dbReference type="PANTHER" id="PTHR10826:SF41">
    <property type="entry name" value="MITOCHONDRIAL GLYCOPROTEIN FAMILY PROTEIN"/>
    <property type="match status" value="1"/>
</dbReference>
<evidence type="ECO:0000313" key="2">
    <source>
        <dbReference type="EMBL" id="PHT86890.1"/>
    </source>
</evidence>
<accession>A0A2G2ZY29</accession>
<dbReference type="Gramene" id="PHT86890">
    <property type="protein sequence ID" value="PHT86890"/>
    <property type="gene ID" value="T459_08996"/>
</dbReference>
<evidence type="ECO:0008006" key="4">
    <source>
        <dbReference type="Google" id="ProtNLM"/>
    </source>
</evidence>
<feature type="region of interest" description="Disordered" evidence="1">
    <location>
        <begin position="133"/>
        <end position="156"/>
    </location>
</feature>
<sequence length="214" mass="23942">MALTNIIRRTASRVVPLVAQVIGRTQGCRHHRSFALFSTIANRSAASRNFFHSLVLSTLHCYSTKRPSFDESLIKVIQSEILCAESVNEQDEVDKAAPEGFPFKIEHHPGQQTITLTREYQGESIVVEVHMPDLISGSEDENDGNAEDDRESGNQSQIPLVIRVSRKNGLSLEFSLTAYDDEILIESLSIKDPKVAEDHIAYEGPDFSRVLKFD</sequence>
<dbReference type="SUPFAM" id="SSF54529">
    <property type="entry name" value="Mitochondrial glycoprotein MAM33-like"/>
    <property type="match status" value="1"/>
</dbReference>
<organism evidence="2 3">
    <name type="scientific">Capsicum annuum</name>
    <name type="common">Capsicum pepper</name>
    <dbReference type="NCBI Taxonomy" id="4072"/>
    <lineage>
        <taxon>Eukaryota</taxon>
        <taxon>Viridiplantae</taxon>
        <taxon>Streptophyta</taxon>
        <taxon>Embryophyta</taxon>
        <taxon>Tracheophyta</taxon>
        <taxon>Spermatophyta</taxon>
        <taxon>Magnoliopsida</taxon>
        <taxon>eudicotyledons</taxon>
        <taxon>Gunneridae</taxon>
        <taxon>Pentapetalae</taxon>
        <taxon>asterids</taxon>
        <taxon>lamiids</taxon>
        <taxon>Solanales</taxon>
        <taxon>Solanaceae</taxon>
        <taxon>Solanoideae</taxon>
        <taxon>Capsiceae</taxon>
        <taxon>Capsicum</taxon>
    </lineage>
</organism>
<dbReference type="AlphaFoldDB" id="A0A2G2ZY29"/>
<comment type="caution">
    <text evidence="2">The sequence shown here is derived from an EMBL/GenBank/DDBJ whole genome shotgun (WGS) entry which is preliminary data.</text>
</comment>
<dbReference type="Pfam" id="PF02330">
    <property type="entry name" value="MAM33"/>
    <property type="match status" value="1"/>
</dbReference>
<protein>
    <recommendedName>
        <fullName evidence="4">Mitochondrial glycoprotein family protein</fullName>
    </recommendedName>
</protein>
<keyword evidence="3" id="KW-1185">Reference proteome</keyword>
<reference evidence="2 3" key="2">
    <citation type="journal article" date="2017" name="Genome Biol.">
        <title>New reference genome sequences of hot pepper reveal the massive evolution of plant disease-resistance genes by retroduplication.</title>
        <authorList>
            <person name="Kim S."/>
            <person name="Park J."/>
            <person name="Yeom S.I."/>
            <person name="Kim Y.M."/>
            <person name="Seo E."/>
            <person name="Kim K.T."/>
            <person name="Kim M.S."/>
            <person name="Lee J.M."/>
            <person name="Cheong K."/>
            <person name="Shin H.S."/>
            <person name="Kim S.B."/>
            <person name="Han K."/>
            <person name="Lee J."/>
            <person name="Park M."/>
            <person name="Lee H.A."/>
            <person name="Lee H.Y."/>
            <person name="Lee Y."/>
            <person name="Oh S."/>
            <person name="Lee J.H."/>
            <person name="Choi E."/>
            <person name="Choi E."/>
            <person name="Lee S.E."/>
            <person name="Jeon J."/>
            <person name="Kim H."/>
            <person name="Choi G."/>
            <person name="Song H."/>
            <person name="Lee J."/>
            <person name="Lee S.C."/>
            <person name="Kwon J.K."/>
            <person name="Lee H.Y."/>
            <person name="Koo N."/>
            <person name="Hong Y."/>
            <person name="Kim R.W."/>
            <person name="Kang W.H."/>
            <person name="Huh J.H."/>
            <person name="Kang B.C."/>
            <person name="Yang T.J."/>
            <person name="Lee Y.H."/>
            <person name="Bennetzen J.L."/>
            <person name="Choi D."/>
        </authorList>
    </citation>
    <scope>NUCLEOTIDE SEQUENCE [LARGE SCALE GENOMIC DNA]</scope>
    <source>
        <strain evidence="3">cv. CM334</strain>
    </source>
</reference>
<dbReference type="Proteomes" id="UP000222542">
    <property type="component" value="Unassembled WGS sequence"/>
</dbReference>
<dbReference type="PANTHER" id="PTHR10826">
    <property type="entry name" value="COMPLEMENT COMPONENT 1"/>
    <property type="match status" value="1"/>
</dbReference>
<name>A0A2G2ZY29_CAPAN</name>
<dbReference type="GO" id="GO:0005759">
    <property type="term" value="C:mitochondrial matrix"/>
    <property type="evidence" value="ECO:0007669"/>
    <property type="project" value="InterPro"/>
</dbReference>